<dbReference type="RefSeq" id="WP_152503001.1">
    <property type="nucleotide sequence ID" value="NZ_CP120863.1"/>
</dbReference>
<feature type="domain" description="VOC" evidence="1">
    <location>
        <begin position="1"/>
        <end position="121"/>
    </location>
</feature>
<dbReference type="Proteomes" id="UP001209803">
    <property type="component" value="Chromosome"/>
</dbReference>
<dbReference type="InterPro" id="IPR029068">
    <property type="entry name" value="Glyas_Bleomycin-R_OHBP_Dase"/>
</dbReference>
<evidence type="ECO:0000313" key="3">
    <source>
        <dbReference type="Proteomes" id="UP001209803"/>
    </source>
</evidence>
<evidence type="ECO:0000313" key="2">
    <source>
        <dbReference type="EMBL" id="WFE88822.1"/>
    </source>
</evidence>
<dbReference type="PROSITE" id="PS51819">
    <property type="entry name" value="VOC"/>
    <property type="match status" value="1"/>
</dbReference>
<dbReference type="Gene3D" id="3.10.180.10">
    <property type="entry name" value="2,3-Dihydroxybiphenyl 1,2-Dioxygenase, domain 1"/>
    <property type="match status" value="1"/>
</dbReference>
<protein>
    <submittedName>
        <fullName evidence="2">VOC family protein</fullName>
    </submittedName>
</protein>
<organism evidence="2 3">
    <name type="scientific">Roseibium porphyridii</name>
    <dbReference type="NCBI Taxonomy" id="2866279"/>
    <lineage>
        <taxon>Bacteria</taxon>
        <taxon>Pseudomonadati</taxon>
        <taxon>Pseudomonadota</taxon>
        <taxon>Alphaproteobacteria</taxon>
        <taxon>Hyphomicrobiales</taxon>
        <taxon>Stappiaceae</taxon>
        <taxon>Roseibium</taxon>
    </lineage>
</organism>
<dbReference type="InterPro" id="IPR037523">
    <property type="entry name" value="VOC_core"/>
</dbReference>
<sequence length="122" mass="14352">MKFINPLPFVTDMERSRAFYRNVLSLKVIEDHGNFVRFSNGFALHEGHSLLQTVFSETLEVNEPYGKNNLVLYFEDPDIWSAFDRIAPHVELIHGIERQTWGQRVFRFYDPDRHIVEVGEPT</sequence>
<dbReference type="EMBL" id="CP120863">
    <property type="protein sequence ID" value="WFE88822.1"/>
    <property type="molecule type" value="Genomic_DNA"/>
</dbReference>
<keyword evidence="3" id="KW-1185">Reference proteome</keyword>
<evidence type="ECO:0000259" key="1">
    <source>
        <dbReference type="PROSITE" id="PS51819"/>
    </source>
</evidence>
<gene>
    <name evidence="2" type="ORF">K1718_22075</name>
</gene>
<dbReference type="InterPro" id="IPR025870">
    <property type="entry name" value="Glyoxalase-like_dom"/>
</dbReference>
<dbReference type="Pfam" id="PF12681">
    <property type="entry name" value="Glyoxalase_2"/>
    <property type="match status" value="1"/>
</dbReference>
<reference evidence="2 3" key="1">
    <citation type="submission" date="2023-03" db="EMBL/GenBank/DDBJ databases">
        <title>Roseibium porphyridii sp. nov. and Roseibium rhodosorbium sp. nov. isolated from marine algae, Porphyridium cruentum and Rhodosorus marinus, respectively.</title>
        <authorList>
            <person name="Lee M.W."/>
            <person name="Choi B.J."/>
            <person name="Lee J.K."/>
            <person name="Choi D.G."/>
            <person name="Baek J.H."/>
            <person name="Bayburt H."/>
            <person name="Kim J.M."/>
            <person name="Han D.M."/>
            <person name="Kim K.H."/>
            <person name="Jeon C.O."/>
        </authorList>
    </citation>
    <scope>NUCLEOTIDE SEQUENCE [LARGE SCALE GENOMIC DNA]</scope>
    <source>
        <strain evidence="2 3">KMA01</strain>
    </source>
</reference>
<dbReference type="SUPFAM" id="SSF54593">
    <property type="entry name" value="Glyoxalase/Bleomycin resistance protein/Dihydroxybiphenyl dioxygenase"/>
    <property type="match status" value="1"/>
</dbReference>
<accession>A0ABY8F045</accession>
<name>A0ABY8F045_9HYPH</name>
<proteinExistence type="predicted"/>